<dbReference type="Gene3D" id="2.60.120.10">
    <property type="entry name" value="Jelly Rolls"/>
    <property type="match status" value="1"/>
</dbReference>
<reference evidence="4 5" key="1">
    <citation type="submission" date="2015-11" db="EMBL/GenBank/DDBJ databases">
        <title>Genomic Taxonomy of the Vibrionaceae.</title>
        <authorList>
            <person name="Gomez-Gil B."/>
            <person name="Enciso-Ibarra J."/>
        </authorList>
    </citation>
    <scope>NUCLEOTIDE SEQUENCE [LARGE SCALE GENOMIC DNA]</scope>
    <source>
        <strain evidence="4 5">CAIM 912</strain>
    </source>
</reference>
<dbReference type="InterPro" id="IPR011051">
    <property type="entry name" value="RmlC_Cupin_sf"/>
</dbReference>
<dbReference type="EMBL" id="LNTY01000059">
    <property type="protein sequence ID" value="KXF79916.1"/>
    <property type="molecule type" value="Genomic_DNA"/>
</dbReference>
<accession>A0A135I392</accession>
<dbReference type="PANTHER" id="PTHR43212:SF3">
    <property type="entry name" value="QUERCETIN 2,3-DIOXYGENASE"/>
    <property type="match status" value="1"/>
</dbReference>
<dbReference type="Pfam" id="PF02678">
    <property type="entry name" value="Pirin"/>
    <property type="match status" value="1"/>
</dbReference>
<dbReference type="SUPFAM" id="SSF51182">
    <property type="entry name" value="RmlC-like cupins"/>
    <property type="match status" value="1"/>
</dbReference>
<dbReference type="PANTHER" id="PTHR43212">
    <property type="entry name" value="QUERCETIN 2,3-DIOXYGENASE"/>
    <property type="match status" value="1"/>
</dbReference>
<dbReference type="Proteomes" id="UP000070529">
    <property type="component" value="Unassembled WGS sequence"/>
</dbReference>
<comment type="similarity">
    <text evidence="1 2">Belongs to the pirin family.</text>
</comment>
<dbReference type="InterPro" id="IPR012093">
    <property type="entry name" value="Pirin"/>
</dbReference>
<sequence>MSVKILERDSLPRGGFAGIEETRLVVDKKLGGKDNTWDGLGQFVYLADARYLPFGESKMHSHREVDVITVMLEGDLQHEGSMKHGRSLKANEVQVQRAGGEGFSHNEINPAEFRCRLLQVWALPETEGERADYKSYEIGLGELTQIYGDDHEWKTDTFSSSTRIYVGRLTKGQSLSLPENYMLYAVNGRALVDDHLVKDGSLVQGNGGFLVVESDEIHLTIIEA</sequence>
<evidence type="ECO:0000259" key="3">
    <source>
        <dbReference type="Pfam" id="PF02678"/>
    </source>
</evidence>
<evidence type="ECO:0000313" key="4">
    <source>
        <dbReference type="EMBL" id="KXF79916.1"/>
    </source>
</evidence>
<feature type="domain" description="Pirin N-terminal" evidence="3">
    <location>
        <begin position="57"/>
        <end position="121"/>
    </location>
</feature>
<proteinExistence type="inferred from homology"/>
<dbReference type="AlphaFoldDB" id="A0A135I392"/>
<evidence type="ECO:0000313" key="5">
    <source>
        <dbReference type="Proteomes" id="UP000070529"/>
    </source>
</evidence>
<dbReference type="InterPro" id="IPR014710">
    <property type="entry name" value="RmlC-like_jellyroll"/>
</dbReference>
<comment type="caution">
    <text evidence="4">The sequence shown here is derived from an EMBL/GenBank/DDBJ whole genome shotgun (WGS) entry which is preliminary data.</text>
</comment>
<name>A0A135I392_9GAMM</name>
<evidence type="ECO:0000256" key="2">
    <source>
        <dbReference type="RuleBase" id="RU003457"/>
    </source>
</evidence>
<dbReference type="InterPro" id="IPR003829">
    <property type="entry name" value="Pirin_N_dom"/>
</dbReference>
<organism evidence="4 5">
    <name type="scientific">Enterovibrio coralii</name>
    <dbReference type="NCBI Taxonomy" id="294935"/>
    <lineage>
        <taxon>Bacteria</taxon>
        <taxon>Pseudomonadati</taxon>
        <taxon>Pseudomonadota</taxon>
        <taxon>Gammaproteobacteria</taxon>
        <taxon>Vibrionales</taxon>
        <taxon>Vibrionaceae</taxon>
        <taxon>Enterovibrio</taxon>
    </lineage>
</organism>
<gene>
    <name evidence="4" type="ORF">ATN88_11720</name>
</gene>
<keyword evidence="5" id="KW-1185">Reference proteome</keyword>
<evidence type="ECO:0000256" key="1">
    <source>
        <dbReference type="ARBA" id="ARBA00008416"/>
    </source>
</evidence>
<protein>
    <submittedName>
        <fullName evidence="4">Pilus assembly protein</fullName>
    </submittedName>
</protein>